<reference evidence="13 14" key="1">
    <citation type="submission" date="2018-07" db="EMBL/GenBank/DDBJ databases">
        <title>Motiliproteus coralliicola sp. nov., a bacterium isolated from Coral.</title>
        <authorList>
            <person name="Wang G."/>
        </authorList>
    </citation>
    <scope>NUCLEOTIDE SEQUENCE [LARGE SCALE GENOMIC DNA]</scope>
    <source>
        <strain evidence="13 14">C34</strain>
    </source>
</reference>
<comment type="caution">
    <text evidence="13">The sequence shown here is derived from an EMBL/GenBank/DDBJ whole genome shotgun (WGS) entry which is preliminary data.</text>
</comment>
<dbReference type="PANTHER" id="PTHR11059">
    <property type="entry name" value="DNA REPAIR PROTEIN RECN"/>
    <property type="match status" value="1"/>
</dbReference>
<name>A0A369WEY4_9GAMM</name>
<protein>
    <recommendedName>
        <fullName evidence="3 9">DNA repair protein RecN</fullName>
    </recommendedName>
    <alternativeName>
        <fullName evidence="8 9">Recombination protein N</fullName>
    </alternativeName>
</protein>
<dbReference type="EMBL" id="QQOH01000004">
    <property type="protein sequence ID" value="RDE19176.1"/>
    <property type="molecule type" value="Genomic_DNA"/>
</dbReference>
<evidence type="ECO:0000256" key="11">
    <source>
        <dbReference type="SAM" id="MobiDB-lite"/>
    </source>
</evidence>
<keyword evidence="5 9" id="KW-0227">DNA damage</keyword>
<evidence type="ECO:0000256" key="2">
    <source>
        <dbReference type="ARBA" id="ARBA00009441"/>
    </source>
</evidence>
<evidence type="ECO:0000256" key="10">
    <source>
        <dbReference type="SAM" id="Coils"/>
    </source>
</evidence>
<dbReference type="NCBIfam" id="TIGR00634">
    <property type="entry name" value="recN"/>
    <property type="match status" value="1"/>
</dbReference>
<gene>
    <name evidence="13" type="ORF">DV711_15350</name>
</gene>
<dbReference type="Pfam" id="PF02463">
    <property type="entry name" value="SMC_N"/>
    <property type="match status" value="1"/>
</dbReference>
<dbReference type="GO" id="GO:0006281">
    <property type="term" value="P:DNA repair"/>
    <property type="evidence" value="ECO:0007669"/>
    <property type="project" value="UniProtKB-KW"/>
</dbReference>
<feature type="region of interest" description="Disordered" evidence="11">
    <location>
        <begin position="496"/>
        <end position="516"/>
    </location>
</feature>
<evidence type="ECO:0000256" key="1">
    <source>
        <dbReference type="ARBA" id="ARBA00003618"/>
    </source>
</evidence>
<dbReference type="PANTHER" id="PTHR11059:SF0">
    <property type="entry name" value="DNA REPAIR PROTEIN RECN"/>
    <property type="match status" value="1"/>
</dbReference>
<dbReference type="GO" id="GO:0006310">
    <property type="term" value="P:DNA recombination"/>
    <property type="evidence" value="ECO:0007669"/>
    <property type="project" value="InterPro"/>
</dbReference>
<evidence type="ECO:0000256" key="7">
    <source>
        <dbReference type="ARBA" id="ARBA00023204"/>
    </source>
</evidence>
<dbReference type="InterPro" id="IPR027417">
    <property type="entry name" value="P-loop_NTPase"/>
</dbReference>
<dbReference type="FunFam" id="3.40.50.300:FF:000356">
    <property type="entry name" value="DNA repair protein RecN"/>
    <property type="match status" value="1"/>
</dbReference>
<evidence type="ECO:0000256" key="4">
    <source>
        <dbReference type="ARBA" id="ARBA00022741"/>
    </source>
</evidence>
<dbReference type="GO" id="GO:0043590">
    <property type="term" value="C:bacterial nucleoid"/>
    <property type="evidence" value="ECO:0007669"/>
    <property type="project" value="TreeGrafter"/>
</dbReference>
<dbReference type="NCBIfam" id="NF008121">
    <property type="entry name" value="PRK10869.1"/>
    <property type="match status" value="1"/>
</dbReference>
<dbReference type="GO" id="GO:0005524">
    <property type="term" value="F:ATP binding"/>
    <property type="evidence" value="ECO:0007669"/>
    <property type="project" value="UniProtKB-KW"/>
</dbReference>
<accession>A0A369WEY4</accession>
<dbReference type="PIRSF" id="PIRSF003128">
    <property type="entry name" value="RecN"/>
    <property type="match status" value="1"/>
</dbReference>
<organism evidence="13 14">
    <name type="scientific">Motiliproteus coralliicola</name>
    <dbReference type="NCBI Taxonomy" id="2283196"/>
    <lineage>
        <taxon>Bacteria</taxon>
        <taxon>Pseudomonadati</taxon>
        <taxon>Pseudomonadota</taxon>
        <taxon>Gammaproteobacteria</taxon>
        <taxon>Oceanospirillales</taxon>
        <taxon>Oceanospirillaceae</taxon>
        <taxon>Motiliproteus</taxon>
    </lineage>
</organism>
<evidence type="ECO:0000259" key="12">
    <source>
        <dbReference type="Pfam" id="PF02463"/>
    </source>
</evidence>
<proteinExistence type="inferred from homology"/>
<feature type="compositionally biased region" description="Polar residues" evidence="11">
    <location>
        <begin position="503"/>
        <end position="513"/>
    </location>
</feature>
<keyword evidence="14" id="KW-1185">Reference proteome</keyword>
<evidence type="ECO:0000256" key="9">
    <source>
        <dbReference type="PIRNR" id="PIRNR003128"/>
    </source>
</evidence>
<dbReference type="Proteomes" id="UP000253769">
    <property type="component" value="Unassembled WGS sequence"/>
</dbReference>
<evidence type="ECO:0000313" key="13">
    <source>
        <dbReference type="EMBL" id="RDE19176.1"/>
    </source>
</evidence>
<dbReference type="FunFam" id="3.40.50.300:FF:000319">
    <property type="entry name" value="DNA repair protein RecN"/>
    <property type="match status" value="1"/>
</dbReference>
<dbReference type="SUPFAM" id="SSF52540">
    <property type="entry name" value="P-loop containing nucleoside triphosphate hydrolases"/>
    <property type="match status" value="2"/>
</dbReference>
<comment type="function">
    <text evidence="1 9">May be involved in recombinational repair of damaged DNA.</text>
</comment>
<evidence type="ECO:0000256" key="8">
    <source>
        <dbReference type="ARBA" id="ARBA00033408"/>
    </source>
</evidence>
<sequence length="552" mass="61811">MLTHLSIRDFTLIEQLDIELDHGMTVISGETGAGKSIMLDALGLALGDRSDSDMVRHGSERAEICASFDLSQLPHARAWLETQQLDQGDDCILRRVVGRNGRSRAYINGQPSPLGNLRALGERLIEIHGQHEHQKLLKKEHHRLLLDGFGGLEPLASEVAQQFKSWQQLQQQLEQLRNRSDEQNAREQLLRYQVQELDQLAPEPDELLALEQEQQQLAQADNLLLNGEAVRQQLSESDNGNCVSLLNHSLQQLAELNLSNDSLDSVNEMINNALIQVEEASRELGHYLDRVEQDPQRLQQVEERLGLFFQIARKHRVEADQLPALHQQLADELSSLSLGDEALEQLEARCQQEQDSYQKLATKLSKQRLKTAKQLRDQVNEQLKQLGMPNSRFNPELTPIEPKAQGIDEIEFLISTNPGQPAKALSRVASGGELSRISLAIQVVTAQTSDTPVLAFDEVDVGIGGAIAEVVGRLLRELGQRCQVLCVTHQPQVASQGHHHLQVSKQTSRGSNKTRIRQLDSDDRIQEIARMLGGIDITQRSIDHAEEMLALH</sequence>
<dbReference type="RefSeq" id="WP_114696599.1">
    <property type="nucleotide sequence ID" value="NZ_QQOH01000004.1"/>
</dbReference>
<evidence type="ECO:0000256" key="3">
    <source>
        <dbReference type="ARBA" id="ARBA00021315"/>
    </source>
</evidence>
<dbReference type="GO" id="GO:0009432">
    <property type="term" value="P:SOS response"/>
    <property type="evidence" value="ECO:0007669"/>
    <property type="project" value="TreeGrafter"/>
</dbReference>
<feature type="domain" description="RecF/RecN/SMC N-terminal" evidence="12">
    <location>
        <begin position="1"/>
        <end position="508"/>
    </location>
</feature>
<keyword evidence="4" id="KW-0547">Nucleotide-binding</keyword>
<dbReference type="OrthoDB" id="9806954at2"/>
<dbReference type="CDD" id="cd03241">
    <property type="entry name" value="ABC_RecN"/>
    <property type="match status" value="2"/>
</dbReference>
<dbReference type="Gene3D" id="3.40.50.300">
    <property type="entry name" value="P-loop containing nucleotide triphosphate hydrolases"/>
    <property type="match status" value="2"/>
</dbReference>
<evidence type="ECO:0000256" key="6">
    <source>
        <dbReference type="ARBA" id="ARBA00022840"/>
    </source>
</evidence>
<evidence type="ECO:0000256" key="5">
    <source>
        <dbReference type="ARBA" id="ARBA00022763"/>
    </source>
</evidence>
<keyword evidence="7 9" id="KW-0234">DNA repair</keyword>
<keyword evidence="10" id="KW-0175">Coiled coil</keyword>
<evidence type="ECO:0000313" key="14">
    <source>
        <dbReference type="Proteomes" id="UP000253769"/>
    </source>
</evidence>
<keyword evidence="6" id="KW-0067">ATP-binding</keyword>
<dbReference type="InterPro" id="IPR003395">
    <property type="entry name" value="RecF/RecN/SMC_N"/>
</dbReference>
<dbReference type="InterPro" id="IPR004604">
    <property type="entry name" value="DNA_recomb/repair_RecN"/>
</dbReference>
<dbReference type="AlphaFoldDB" id="A0A369WEY4"/>
<comment type="similarity">
    <text evidence="2 9">Belongs to the RecN family.</text>
</comment>
<feature type="coiled-coil region" evidence="10">
    <location>
        <begin position="159"/>
        <end position="186"/>
    </location>
</feature>